<feature type="compositionally biased region" description="Polar residues" evidence="1">
    <location>
        <begin position="29"/>
        <end position="38"/>
    </location>
</feature>
<dbReference type="Proteomes" id="UP000469558">
    <property type="component" value="Unassembled WGS sequence"/>
</dbReference>
<feature type="region of interest" description="Disordered" evidence="1">
    <location>
        <begin position="376"/>
        <end position="428"/>
    </location>
</feature>
<dbReference type="AlphaFoldDB" id="A0A8T9C869"/>
<dbReference type="EMBL" id="QGMK01000405">
    <property type="protein sequence ID" value="TVY81895.1"/>
    <property type="molecule type" value="Genomic_DNA"/>
</dbReference>
<sequence length="428" mass="45510">MDKPMSDFQAFVVQPTTQVLLASRAPTAPTHSLTSSVMQPDDDPASTASSTAAALHPAPQAKHLRNLFTKAATRADMALSSPLPRRVDFQPDELPATAPIAVDPAPALSSSSALARFEFEAGRGNEGTKILMVEWADEEGKEAKTGDWEVSWEGKSTVLSAKDGAEDKLHRIYFLLAPGVNIPRIVKLAQKGGQTMQTNPLPAIFPAELGVSATTAGKKGVLHTVYAKKRISVLQKEIEKEMQNGEGVGLEMAIQEKQWIEENFGVGAKVVPDLQSPASPKSPGGGRLVEKLKGLKLGTTASALSGSTSDRAPLGIDTQSAHPLSPETGDVAVSSFALFHSAAPSARPSRAVAQSPPEHLLAKQLDSRGNSRISSLDAVTSGHIPSRDDNETEEGLFAVRMSPRSPEMTKSPFSFTSKDTAPWLKDNE</sequence>
<evidence type="ECO:0000313" key="2">
    <source>
        <dbReference type="EMBL" id="TVY81895.1"/>
    </source>
</evidence>
<protein>
    <submittedName>
        <fullName evidence="2">Uncharacterized protein</fullName>
    </submittedName>
</protein>
<gene>
    <name evidence="2" type="ORF">LSUE1_G002869</name>
</gene>
<name>A0A8T9C869_9HELO</name>
<feature type="region of interest" description="Disordered" evidence="1">
    <location>
        <begin position="23"/>
        <end position="60"/>
    </location>
</feature>
<feature type="compositionally biased region" description="Low complexity" evidence="1">
    <location>
        <begin position="45"/>
        <end position="54"/>
    </location>
</feature>
<keyword evidence="3" id="KW-1185">Reference proteome</keyword>
<evidence type="ECO:0000313" key="3">
    <source>
        <dbReference type="Proteomes" id="UP000469558"/>
    </source>
</evidence>
<feature type="region of interest" description="Disordered" evidence="1">
    <location>
        <begin position="303"/>
        <end position="328"/>
    </location>
</feature>
<proteinExistence type="predicted"/>
<accession>A0A8T9C869</accession>
<evidence type="ECO:0000256" key="1">
    <source>
        <dbReference type="SAM" id="MobiDB-lite"/>
    </source>
</evidence>
<reference evidence="2 3" key="1">
    <citation type="submission" date="2018-05" db="EMBL/GenBank/DDBJ databases">
        <title>Genome sequencing and assembly of the regulated plant pathogen Lachnellula willkommii and related sister species for the development of diagnostic species identification markers.</title>
        <authorList>
            <person name="Giroux E."/>
            <person name="Bilodeau G."/>
        </authorList>
    </citation>
    <scope>NUCLEOTIDE SEQUENCE [LARGE SCALE GENOMIC DNA]</scope>
    <source>
        <strain evidence="2 3">CBS 268.59</strain>
    </source>
</reference>
<organism evidence="2 3">
    <name type="scientific">Lachnellula suecica</name>
    <dbReference type="NCBI Taxonomy" id="602035"/>
    <lineage>
        <taxon>Eukaryota</taxon>
        <taxon>Fungi</taxon>
        <taxon>Dikarya</taxon>
        <taxon>Ascomycota</taxon>
        <taxon>Pezizomycotina</taxon>
        <taxon>Leotiomycetes</taxon>
        <taxon>Helotiales</taxon>
        <taxon>Lachnaceae</taxon>
        <taxon>Lachnellula</taxon>
    </lineage>
</organism>
<comment type="caution">
    <text evidence="2">The sequence shown here is derived from an EMBL/GenBank/DDBJ whole genome shotgun (WGS) entry which is preliminary data.</text>
</comment>
<dbReference type="OrthoDB" id="5344482at2759"/>